<proteinExistence type="predicted"/>
<feature type="compositionally biased region" description="Low complexity" evidence="1">
    <location>
        <begin position="1"/>
        <end position="24"/>
    </location>
</feature>
<dbReference type="AlphaFoldDB" id="A0A175W8X8"/>
<evidence type="ECO:0000256" key="1">
    <source>
        <dbReference type="SAM" id="MobiDB-lite"/>
    </source>
</evidence>
<keyword evidence="3" id="KW-1185">Reference proteome</keyword>
<gene>
    <name evidence="2" type="ORF">MMYC01_203739</name>
</gene>
<organism evidence="2 3">
    <name type="scientific">Madurella mycetomatis</name>
    <dbReference type="NCBI Taxonomy" id="100816"/>
    <lineage>
        <taxon>Eukaryota</taxon>
        <taxon>Fungi</taxon>
        <taxon>Dikarya</taxon>
        <taxon>Ascomycota</taxon>
        <taxon>Pezizomycotina</taxon>
        <taxon>Sordariomycetes</taxon>
        <taxon>Sordariomycetidae</taxon>
        <taxon>Sordariales</taxon>
        <taxon>Sordariales incertae sedis</taxon>
        <taxon>Madurella</taxon>
    </lineage>
</organism>
<dbReference type="VEuPathDB" id="FungiDB:MMYC01_203739"/>
<reference evidence="2 3" key="1">
    <citation type="journal article" date="2016" name="Genome Announc.">
        <title>Genome Sequence of Madurella mycetomatis mm55, Isolated from a Human Mycetoma Case in Sudan.</title>
        <authorList>
            <person name="Smit S."/>
            <person name="Derks M.F."/>
            <person name="Bervoets S."/>
            <person name="Fahal A."/>
            <person name="van Leeuwen W."/>
            <person name="van Belkum A."/>
            <person name="van de Sande W.W."/>
        </authorList>
    </citation>
    <scope>NUCLEOTIDE SEQUENCE [LARGE SCALE GENOMIC DNA]</scope>
    <source>
        <strain evidence="3">mm55</strain>
    </source>
</reference>
<name>A0A175W8X8_9PEZI</name>
<comment type="caution">
    <text evidence="2">The sequence shown here is derived from an EMBL/GenBank/DDBJ whole genome shotgun (WGS) entry which is preliminary data.</text>
</comment>
<evidence type="ECO:0000313" key="3">
    <source>
        <dbReference type="Proteomes" id="UP000078237"/>
    </source>
</evidence>
<accession>A0A175W8X8</accession>
<dbReference type="Proteomes" id="UP000078237">
    <property type="component" value="Unassembled WGS sequence"/>
</dbReference>
<sequence length="91" mass="9136">MTDTNSASSDSESSAQSVSSRAGSPEPALGPTGAAEDALSDGSGGAEAENPAPPSEPALSTAEEDQPLGCSDWMHLISSRDGDTDVNIAWE</sequence>
<dbReference type="EMBL" id="LCTW02000074">
    <property type="protein sequence ID" value="KXX79911.1"/>
    <property type="molecule type" value="Genomic_DNA"/>
</dbReference>
<protein>
    <submittedName>
        <fullName evidence="2">Uncharacterized protein</fullName>
    </submittedName>
</protein>
<evidence type="ECO:0000313" key="2">
    <source>
        <dbReference type="EMBL" id="KXX79911.1"/>
    </source>
</evidence>
<feature type="region of interest" description="Disordered" evidence="1">
    <location>
        <begin position="1"/>
        <end position="91"/>
    </location>
</feature>